<protein>
    <submittedName>
        <fullName evidence="1">Uncharacterized protein</fullName>
    </submittedName>
</protein>
<name>A0ACC3C4T3_PYRYE</name>
<evidence type="ECO:0000313" key="1">
    <source>
        <dbReference type="EMBL" id="KAK1864771.1"/>
    </source>
</evidence>
<proteinExistence type="predicted"/>
<sequence length="103" mass="11556">MEGPVASSSALAVGHLFLCSKTRPAPSPFHFHAARWCVPRHLSTLDPDAPPVPTDPTRLSFQFLYLMQPQLVLPQKIRWVSLLERRTPPCRAVYPHPNPAHCP</sequence>
<dbReference type="EMBL" id="CM020619">
    <property type="protein sequence ID" value="KAK1864771.1"/>
    <property type="molecule type" value="Genomic_DNA"/>
</dbReference>
<keyword evidence="2" id="KW-1185">Reference proteome</keyword>
<accession>A0ACC3C4T3</accession>
<organism evidence="1 2">
    <name type="scientific">Pyropia yezoensis</name>
    <name type="common">Susabi-nori</name>
    <name type="synonym">Porphyra yezoensis</name>
    <dbReference type="NCBI Taxonomy" id="2788"/>
    <lineage>
        <taxon>Eukaryota</taxon>
        <taxon>Rhodophyta</taxon>
        <taxon>Bangiophyceae</taxon>
        <taxon>Bangiales</taxon>
        <taxon>Bangiaceae</taxon>
        <taxon>Pyropia</taxon>
    </lineage>
</organism>
<comment type="caution">
    <text evidence="1">The sequence shown here is derived from an EMBL/GenBank/DDBJ whole genome shotgun (WGS) entry which is preliminary data.</text>
</comment>
<reference evidence="1" key="1">
    <citation type="submission" date="2019-11" db="EMBL/GenBank/DDBJ databases">
        <title>Nori genome reveals adaptations in red seaweeds to the harsh intertidal environment.</title>
        <authorList>
            <person name="Wang D."/>
            <person name="Mao Y."/>
        </authorList>
    </citation>
    <scope>NUCLEOTIDE SEQUENCE</scope>
    <source>
        <tissue evidence="1">Gametophyte</tissue>
    </source>
</reference>
<gene>
    <name evidence="1" type="ORF">I4F81_007314</name>
</gene>
<evidence type="ECO:0000313" key="2">
    <source>
        <dbReference type="Proteomes" id="UP000798662"/>
    </source>
</evidence>
<dbReference type="Proteomes" id="UP000798662">
    <property type="component" value="Chromosome 2"/>
</dbReference>